<sequence length="742" mass="82824">MSWAEIQKLAADLQRIQSTEAAEKLSDSNCVEIISRLITAKLIDVVFTCDGKEYITRKHLITEIKYQCAGADGRIAITTLAQKLNVDLKNAENGVHSLIKSSPNTYLVSAGELITAEFIDNLCTKLNKLLDDVGQLSILNLTNSWNVPIEFLNQHVISEVGKKVQAVKDGDQLYTTKFIEQQRDRLLSATRATTYSVPLSAFFEALNIPETLFMKILNELLTNKQLSGEIAGSKNSLKSFYVPEVQSKLVKKYIRDTIVGQRYISNDILKKMNVPINNTFFSKILSPTECSQLMYLPNIVLLKDLYNQIFDNIQEIMKDESYCNVENVINNTVEGFEEEDITALIEIMIKENKDSIWYYPDGASFMFNDAVIQKAKNVLEKYIVGEATRVVPEMRESLKDQKTKGNRGGGKDDDDEWGSGGKGNKKKGGKKPASKKVANTNDSDIMRNIVAGYSLDDSEIMSKLQASSEIPSKLVNDISEAVLGYCNDAFRKELETQYFAGGANVKESKNAVEGCQKKITELYNTFCIFDQGASLFDETLAADLQQYLLKSIGNEIASTVLRSYSDIAEAVNLTPKIRDECIQAIDDNAARKTVKDLFDSLGNVETFHDVVNQLNDCGLRVTSPDKKTREQLVKAYINEYKQKLQILNDPPSELLAFIIAFIGIKTNNAVHASGKFVAPMIRKLAEICSKDDEPVPSDVVEKLTEAQGLVISLIKKKGATDEDSDRVKFDNIISSLKKEYIV</sequence>
<evidence type="ECO:0000313" key="1">
    <source>
        <dbReference type="Proteomes" id="UP000887579"/>
    </source>
</evidence>
<proteinExistence type="predicted"/>
<dbReference type="WBParaSite" id="ES5_v2.g4744.t1">
    <property type="protein sequence ID" value="ES5_v2.g4744.t1"/>
    <property type="gene ID" value="ES5_v2.g4744"/>
</dbReference>
<dbReference type="Proteomes" id="UP000887579">
    <property type="component" value="Unplaced"/>
</dbReference>
<organism evidence="1 2">
    <name type="scientific">Panagrolaimus sp. ES5</name>
    <dbReference type="NCBI Taxonomy" id="591445"/>
    <lineage>
        <taxon>Eukaryota</taxon>
        <taxon>Metazoa</taxon>
        <taxon>Ecdysozoa</taxon>
        <taxon>Nematoda</taxon>
        <taxon>Chromadorea</taxon>
        <taxon>Rhabditida</taxon>
        <taxon>Tylenchina</taxon>
        <taxon>Panagrolaimomorpha</taxon>
        <taxon>Panagrolaimoidea</taxon>
        <taxon>Panagrolaimidae</taxon>
        <taxon>Panagrolaimus</taxon>
    </lineage>
</organism>
<protein>
    <submittedName>
        <fullName evidence="2">E3 UFM1-protein ligase 1 homolog</fullName>
    </submittedName>
</protein>
<accession>A0AC34GNI9</accession>
<evidence type="ECO:0000313" key="2">
    <source>
        <dbReference type="WBParaSite" id="ES5_v2.g4744.t1"/>
    </source>
</evidence>
<name>A0AC34GNI9_9BILA</name>
<reference evidence="2" key="1">
    <citation type="submission" date="2022-11" db="UniProtKB">
        <authorList>
            <consortium name="WormBaseParasite"/>
        </authorList>
    </citation>
    <scope>IDENTIFICATION</scope>
</reference>